<keyword evidence="9" id="KW-0406">Ion transport</keyword>
<feature type="domain" description="TonB-dependent receptor-like beta-barrel" evidence="19">
    <location>
        <begin position="263"/>
        <end position="696"/>
    </location>
</feature>
<keyword evidence="8" id="KW-0408">Iron</keyword>
<dbReference type="GO" id="GO:0015344">
    <property type="term" value="F:siderophore uptake transmembrane transporter activity"/>
    <property type="evidence" value="ECO:0007669"/>
    <property type="project" value="TreeGrafter"/>
</dbReference>
<evidence type="ECO:0000256" key="16">
    <source>
        <dbReference type="PROSITE-ProRule" id="PRU10144"/>
    </source>
</evidence>
<evidence type="ECO:0000256" key="1">
    <source>
        <dbReference type="ARBA" id="ARBA00004571"/>
    </source>
</evidence>
<keyword evidence="4 14" id="KW-1134">Transmembrane beta strand</keyword>
<dbReference type="Gene3D" id="2.40.170.20">
    <property type="entry name" value="TonB-dependent receptor, beta-barrel domain"/>
    <property type="match status" value="1"/>
</dbReference>
<dbReference type="Proteomes" id="UP000424752">
    <property type="component" value="Chromosome"/>
</dbReference>
<evidence type="ECO:0000256" key="7">
    <source>
        <dbReference type="ARBA" id="ARBA00022729"/>
    </source>
</evidence>
<evidence type="ECO:0000256" key="4">
    <source>
        <dbReference type="ARBA" id="ARBA00022452"/>
    </source>
</evidence>
<dbReference type="Pfam" id="PF00593">
    <property type="entry name" value="TonB_dep_Rec_b-barrel"/>
    <property type="match status" value="1"/>
</dbReference>
<gene>
    <name evidence="22" type="primary">fhuE</name>
    <name evidence="21" type="ORF">GK011_14790</name>
    <name evidence="22" type="ORF">GN242_01065</name>
</gene>
<keyword evidence="3 14" id="KW-0813">Transport</keyword>
<sequence>MIVPISRSAAHNKTHSASLSATPIFTPSIAALLVISALHPAFAADSTSDTLTVEASADSAAVQQAATDYSVPVTTAGTKMPLTVRDIPQSVSIVSKQRMQDQGLQSVGDVLNNTTGVSASNIDSDRSNYYSRGFLINNYLFDGVPTVVTDVWDLGDARSDTAIYDRVEVIRGANSLALGSGNPSASVNMVRKHADSKVVTGSLSAETGSWDKQRYVGDITVPLNESGSVRGRAIGGYQENDSWLDRYHARKKFLTTVLDADLSDSTTLSLGWDYQESSTEDPSWGGIPTFYSNGERTHFDRSFNSGADWAYSDKESNKFFATLTHKFDSGWQAQATGSHTRTNFDTRLMYASGYPDKATGTGSLLYSGWNKGRRTTDSVDLYANGPFELLGRSHELMIGGSYSKQDNTFFNSFTNLDSSQVGDFRNWNGTTGATDWSPFTPYLDDAIRQKSVYTAARFSLADPLSLLVGARYTDWSANGTSGNNDADKIAPYAGLTYDLNDTYSLYASYTSIFQPQTSRNSSAQYLDPVTGKSYETGIKGDWNNSRLTATLSLFRTEQNGLGVNSYVYIPGTTEYAYDEVDAVSRGVEFEVNGALTDNWQMTFGASRYIAEQRNGTAVMPEIPRTTAKLFTSYRLPMLQDLTVGGGVNWQNKTWANVADGPAGSDYIDQSPVTLVNLFSRYQVTKQVSVQANINNLFDREYYDYMGTYVVYGAPRNFSVSANYSF</sequence>
<dbReference type="PANTHER" id="PTHR32552">
    <property type="entry name" value="FERRICHROME IRON RECEPTOR-RELATED"/>
    <property type="match status" value="1"/>
</dbReference>
<dbReference type="Gene3D" id="2.170.130.10">
    <property type="entry name" value="TonB-dependent receptor, plug domain"/>
    <property type="match status" value="1"/>
</dbReference>
<evidence type="ECO:0000256" key="18">
    <source>
        <dbReference type="SAM" id="SignalP"/>
    </source>
</evidence>
<dbReference type="PANTHER" id="PTHR32552:SF74">
    <property type="entry name" value="HYDROXAMATE SIDEROPHORE RECEPTOR FHUE"/>
    <property type="match status" value="1"/>
</dbReference>
<dbReference type="InterPro" id="IPR036942">
    <property type="entry name" value="Beta-barrel_TonB_sf"/>
</dbReference>
<keyword evidence="5" id="KW-0410">Iron transport</keyword>
<dbReference type="GO" id="GO:0009279">
    <property type="term" value="C:cell outer membrane"/>
    <property type="evidence" value="ECO:0007669"/>
    <property type="project" value="UniProtKB-SubCell"/>
</dbReference>
<name>A0A6I6ELJ5_9GAMM</name>
<dbReference type="EMBL" id="CP046509">
    <property type="protein sequence ID" value="QGU85899.1"/>
    <property type="molecule type" value="Genomic_DNA"/>
</dbReference>
<dbReference type="NCBIfam" id="NF007447">
    <property type="entry name" value="PRK10003.1"/>
    <property type="match status" value="1"/>
</dbReference>
<dbReference type="NCBIfam" id="TIGR01783">
    <property type="entry name" value="TonB-siderophor"/>
    <property type="match status" value="1"/>
</dbReference>
<dbReference type="GO" id="GO:0015891">
    <property type="term" value="P:siderophore transport"/>
    <property type="evidence" value="ECO:0007669"/>
    <property type="project" value="InterPro"/>
</dbReference>
<keyword evidence="24" id="KW-1185">Reference proteome</keyword>
<evidence type="ECO:0000256" key="12">
    <source>
        <dbReference type="ARBA" id="ARBA00023170"/>
    </source>
</evidence>
<dbReference type="Pfam" id="PF07715">
    <property type="entry name" value="Plug"/>
    <property type="match status" value="1"/>
</dbReference>
<evidence type="ECO:0000256" key="2">
    <source>
        <dbReference type="ARBA" id="ARBA00009810"/>
    </source>
</evidence>
<evidence type="ECO:0000256" key="5">
    <source>
        <dbReference type="ARBA" id="ARBA00022496"/>
    </source>
</evidence>
<evidence type="ECO:0000256" key="10">
    <source>
        <dbReference type="ARBA" id="ARBA00023077"/>
    </source>
</evidence>
<feature type="short sequence motif" description="TonB box" evidence="15">
    <location>
        <begin position="50"/>
        <end position="56"/>
    </location>
</feature>
<protein>
    <submittedName>
        <fullName evidence="22">Ferric-rhodotorulic acid/ferric-coprogen receptor FhuE</fullName>
    </submittedName>
</protein>
<evidence type="ECO:0000313" key="21">
    <source>
        <dbReference type="EMBL" id="MTD28209.1"/>
    </source>
</evidence>
<evidence type="ECO:0000256" key="17">
    <source>
        <dbReference type="RuleBase" id="RU003357"/>
    </source>
</evidence>
<evidence type="ECO:0000256" key="8">
    <source>
        <dbReference type="ARBA" id="ARBA00023004"/>
    </source>
</evidence>
<keyword evidence="12 22" id="KW-0675">Receptor</keyword>
<reference evidence="22 23" key="2">
    <citation type="submission" date="2019-12" db="EMBL/GenBank/DDBJ databases">
        <title>Erwinia sp. nov., isolated from droppings of birds in the Qinghai-Tiebt plateau of China.</title>
        <authorList>
            <person name="Ge Y."/>
        </authorList>
    </citation>
    <scope>NUCLEOTIDE SEQUENCE [LARGE SCALE GENOMIC DNA]</scope>
    <source>
        <strain evidence="22 23">J780</strain>
    </source>
</reference>
<keyword evidence="10 15" id="KW-0798">TonB box</keyword>
<dbReference type="InterPro" id="IPR010916">
    <property type="entry name" value="TonB_box_CS"/>
</dbReference>
<dbReference type="SUPFAM" id="SSF56935">
    <property type="entry name" value="Porins"/>
    <property type="match status" value="1"/>
</dbReference>
<comment type="similarity">
    <text evidence="2 14 17">Belongs to the TonB-dependent receptor family.</text>
</comment>
<dbReference type="InterPro" id="IPR000531">
    <property type="entry name" value="Beta-barrel_TonB"/>
</dbReference>
<dbReference type="KEGG" id="erwi:GN242_01065"/>
<evidence type="ECO:0000256" key="13">
    <source>
        <dbReference type="ARBA" id="ARBA00023237"/>
    </source>
</evidence>
<dbReference type="InterPro" id="IPR037066">
    <property type="entry name" value="Plug_dom_sf"/>
</dbReference>
<keyword evidence="6 14" id="KW-0812">Transmembrane</keyword>
<dbReference type="InterPro" id="IPR010105">
    <property type="entry name" value="TonB_sidphr_rcpt"/>
</dbReference>
<dbReference type="EMBL" id="WLZX01000005">
    <property type="protein sequence ID" value="MTD28209.1"/>
    <property type="molecule type" value="Genomic_DNA"/>
</dbReference>
<evidence type="ECO:0000259" key="20">
    <source>
        <dbReference type="Pfam" id="PF07715"/>
    </source>
</evidence>
<evidence type="ECO:0000256" key="6">
    <source>
        <dbReference type="ARBA" id="ARBA00022692"/>
    </source>
</evidence>
<dbReference type="InterPro" id="IPR012910">
    <property type="entry name" value="Plug_dom"/>
</dbReference>
<keyword evidence="7 18" id="KW-0732">Signal</keyword>
<keyword evidence="13 14" id="KW-0998">Cell outer membrane</keyword>
<evidence type="ECO:0000313" key="22">
    <source>
        <dbReference type="EMBL" id="QGU85899.1"/>
    </source>
</evidence>
<dbReference type="Proteomes" id="UP000480164">
    <property type="component" value="Unassembled WGS sequence"/>
</dbReference>
<feature type="short sequence motif" description="TonB C-terminal box" evidence="16">
    <location>
        <begin position="708"/>
        <end position="725"/>
    </location>
</feature>
<dbReference type="PROSITE" id="PS52016">
    <property type="entry name" value="TONB_DEPENDENT_REC_3"/>
    <property type="match status" value="1"/>
</dbReference>
<feature type="chain" id="PRO_5044633477" evidence="18">
    <location>
        <begin position="44"/>
        <end position="725"/>
    </location>
</feature>
<dbReference type="InterPro" id="IPR010917">
    <property type="entry name" value="TonB_rcpt_CS"/>
</dbReference>
<dbReference type="GO" id="GO:0038023">
    <property type="term" value="F:signaling receptor activity"/>
    <property type="evidence" value="ECO:0007669"/>
    <property type="project" value="InterPro"/>
</dbReference>
<evidence type="ECO:0000313" key="24">
    <source>
        <dbReference type="Proteomes" id="UP000480164"/>
    </source>
</evidence>
<accession>A0A6L6GS98</accession>
<keyword evidence="11 14" id="KW-0472">Membrane</keyword>
<evidence type="ECO:0000256" key="14">
    <source>
        <dbReference type="PROSITE-ProRule" id="PRU01360"/>
    </source>
</evidence>
<proteinExistence type="inferred from homology"/>
<evidence type="ECO:0000256" key="9">
    <source>
        <dbReference type="ARBA" id="ARBA00023065"/>
    </source>
</evidence>
<organism evidence="22 23">
    <name type="scientific">Erwinia sorbitola</name>
    <dbReference type="NCBI Taxonomy" id="2681984"/>
    <lineage>
        <taxon>Bacteria</taxon>
        <taxon>Pseudomonadati</taxon>
        <taxon>Pseudomonadota</taxon>
        <taxon>Gammaproteobacteria</taxon>
        <taxon>Enterobacterales</taxon>
        <taxon>Erwiniaceae</taxon>
        <taxon>Erwinia</taxon>
    </lineage>
</organism>
<dbReference type="CDD" id="cd01347">
    <property type="entry name" value="ligand_gated_channel"/>
    <property type="match status" value="1"/>
</dbReference>
<dbReference type="InterPro" id="IPR039426">
    <property type="entry name" value="TonB-dep_rcpt-like"/>
</dbReference>
<evidence type="ECO:0000259" key="19">
    <source>
        <dbReference type="Pfam" id="PF00593"/>
    </source>
</evidence>
<accession>A0A6I6ELJ5</accession>
<feature type="signal peptide" evidence="18">
    <location>
        <begin position="1"/>
        <end position="43"/>
    </location>
</feature>
<evidence type="ECO:0000256" key="15">
    <source>
        <dbReference type="PROSITE-ProRule" id="PRU10143"/>
    </source>
</evidence>
<evidence type="ECO:0000313" key="23">
    <source>
        <dbReference type="Proteomes" id="UP000424752"/>
    </source>
</evidence>
<evidence type="ECO:0000256" key="11">
    <source>
        <dbReference type="ARBA" id="ARBA00023136"/>
    </source>
</evidence>
<dbReference type="RefSeq" id="WP_154753454.1">
    <property type="nucleotide sequence ID" value="NZ_CP046509.1"/>
</dbReference>
<dbReference type="FunFam" id="2.170.130.10:FF:000010">
    <property type="entry name" value="Ferripyoverdine receptor"/>
    <property type="match status" value="1"/>
</dbReference>
<dbReference type="PROSITE" id="PS00430">
    <property type="entry name" value="TONB_DEPENDENT_REC_1"/>
    <property type="match status" value="1"/>
</dbReference>
<feature type="domain" description="TonB-dependent receptor plug" evidence="20">
    <location>
        <begin position="84"/>
        <end position="184"/>
    </location>
</feature>
<comment type="subcellular location">
    <subcellularLocation>
        <location evidence="1 14">Cell outer membrane</location>
        <topology evidence="1 14">Multi-pass membrane protein</topology>
    </subcellularLocation>
</comment>
<evidence type="ECO:0000256" key="3">
    <source>
        <dbReference type="ARBA" id="ARBA00022448"/>
    </source>
</evidence>
<dbReference type="PROSITE" id="PS01156">
    <property type="entry name" value="TONB_DEPENDENT_REC_2"/>
    <property type="match status" value="1"/>
</dbReference>
<reference evidence="21 24" key="1">
    <citation type="submission" date="2019-11" db="EMBL/GenBank/DDBJ databases">
        <title>Erwinia sp. nov., isolated from feces of birds in Tibet plateau of China.</title>
        <authorList>
            <person name="Ge Y."/>
        </authorList>
    </citation>
    <scope>NUCLEOTIDE SEQUENCE [LARGE SCALE GENOMIC DNA]</scope>
    <source>
        <strain evidence="21 24">J316</strain>
    </source>
</reference>
<dbReference type="AlphaFoldDB" id="A0A6I6ELJ5"/>